<organism evidence="1 2">
    <name type="scientific">Rouxiella badensis</name>
    <dbReference type="NCBI Taxonomy" id="1646377"/>
    <lineage>
        <taxon>Bacteria</taxon>
        <taxon>Pseudomonadati</taxon>
        <taxon>Pseudomonadota</taxon>
        <taxon>Gammaproteobacteria</taxon>
        <taxon>Enterobacterales</taxon>
        <taxon>Yersiniaceae</taxon>
        <taxon>Rouxiella</taxon>
    </lineage>
</organism>
<dbReference type="EMBL" id="MRWE01000009">
    <property type="protein sequence ID" value="ORJ26100.1"/>
    <property type="molecule type" value="Genomic_DNA"/>
</dbReference>
<gene>
    <name evidence="1" type="ORF">BS640_07135</name>
</gene>
<keyword evidence="2" id="KW-1185">Reference proteome</keyword>
<evidence type="ECO:0000313" key="1">
    <source>
        <dbReference type="EMBL" id="ORJ26100.1"/>
    </source>
</evidence>
<proteinExistence type="predicted"/>
<sequence length="64" mass="7368">MIEISINSEINKGYAARFATFCVHFVQGHISVCDMNQRAFRARQMLEIIISGKLTRLLLEEYCS</sequence>
<comment type="caution">
    <text evidence="1">The sequence shown here is derived from an EMBL/GenBank/DDBJ whole genome shotgun (WGS) entry which is preliminary data.</text>
</comment>
<reference evidence="1 2" key="1">
    <citation type="journal article" date="2017" name="Int. J. Syst. Evol. Microbiol.">
        <title>Rouxiella badensis sp. nov. and Rouxiella silvae sp. nov. isolated from peat bog soil in Germany and emendation of the genus description.</title>
        <authorList>
            <person name="Le Fleche-Mateos A."/>
            <person name="Kugler J.H."/>
            <person name="Hansen S.H."/>
            <person name="Syldatk C."/>
            <person name="Hausmann R."/>
            <person name="Lomprez F."/>
            <person name="Vandenbogaert M."/>
            <person name="Manuguerra J.C."/>
            <person name="Grimont P.A."/>
        </authorList>
    </citation>
    <scope>NUCLEOTIDE SEQUENCE [LARGE SCALE GENOMIC DNA]</scope>
    <source>
        <strain evidence="1 2">DSM 100043</strain>
    </source>
</reference>
<protein>
    <submittedName>
        <fullName evidence="1">Uncharacterized protein</fullName>
    </submittedName>
</protein>
<evidence type="ECO:0000313" key="2">
    <source>
        <dbReference type="Proteomes" id="UP000192536"/>
    </source>
</evidence>
<dbReference type="AlphaFoldDB" id="A0A1X0WH64"/>
<dbReference type="Proteomes" id="UP000192536">
    <property type="component" value="Unassembled WGS sequence"/>
</dbReference>
<accession>A0A1X0WH64</accession>
<name>A0A1X0WH64_9GAMM</name>